<dbReference type="InterPro" id="IPR012373">
    <property type="entry name" value="Ferrdict_sens_TM"/>
</dbReference>
<comment type="caution">
    <text evidence="4">The sequence shown here is derived from an EMBL/GenBank/DDBJ whole genome shotgun (WGS) entry which is preliminary data.</text>
</comment>
<feature type="domain" description="Protein FecR C-terminal" evidence="3">
    <location>
        <begin position="272"/>
        <end position="337"/>
    </location>
</feature>
<reference evidence="4 5" key="1">
    <citation type="submission" date="2023-05" db="EMBL/GenBank/DDBJ databases">
        <title>Novel species of genus Flectobacillus isolated from stream in China.</title>
        <authorList>
            <person name="Lu H."/>
        </authorList>
    </citation>
    <scope>NUCLEOTIDE SEQUENCE [LARGE SCALE GENOMIC DNA]</scope>
    <source>
        <strain evidence="4 5">KCTC 42575</strain>
    </source>
</reference>
<evidence type="ECO:0000259" key="2">
    <source>
        <dbReference type="Pfam" id="PF04773"/>
    </source>
</evidence>
<name>A0ABT6YBZ2_9BACT</name>
<dbReference type="InterPro" id="IPR006860">
    <property type="entry name" value="FecR"/>
</dbReference>
<keyword evidence="5" id="KW-1185">Reference proteome</keyword>
<dbReference type="EMBL" id="JASHIF010000012">
    <property type="protein sequence ID" value="MDI9860638.1"/>
    <property type="molecule type" value="Genomic_DNA"/>
</dbReference>
<gene>
    <name evidence="4" type="ORF">QM524_15590</name>
</gene>
<evidence type="ECO:0000256" key="1">
    <source>
        <dbReference type="SAM" id="Phobius"/>
    </source>
</evidence>
<dbReference type="Pfam" id="PF16344">
    <property type="entry name" value="FecR_C"/>
    <property type="match status" value="1"/>
</dbReference>
<dbReference type="Proteomes" id="UP001236507">
    <property type="component" value="Unassembled WGS sequence"/>
</dbReference>
<dbReference type="Gene3D" id="2.60.120.1440">
    <property type="match status" value="1"/>
</dbReference>
<accession>A0ABT6YBZ2</accession>
<proteinExistence type="predicted"/>
<sequence length="345" mass="38388">MAEHQNIDELLAKYLAEESPEEDFPEIQNHLNELPDGNTVFEHSKIIWDASAAFQQKKPCDINAAWQKVKKQMSCPSKLEDHTPIVHLNEASTIIRPLSEKRVIPFKRVISIAASVIVLMGLMLFLFWKPTSESAPLQESVAQEKVLNYTLPDGTKVTLNRGSKISYPSTFEGQTREITLQGEAFFDVAHDAQHPFIIHAQGAAIKVLGTSFNVNAYSKQVKVWVKTGKVQVKKSSSVIQLLPGEQAEVQGDEVVRSTYVDANQAAYFSQSFNFENTELSSVVNTLSQVYGVKVTLANEAMSHCKLTVNFEKESLENILAVIATTFDINVQKQGQNFVLEGKGCQ</sequence>
<dbReference type="RefSeq" id="WP_283345281.1">
    <property type="nucleotide sequence ID" value="NZ_JASHIF010000012.1"/>
</dbReference>
<dbReference type="Gene3D" id="3.55.50.30">
    <property type="match status" value="1"/>
</dbReference>
<evidence type="ECO:0000313" key="5">
    <source>
        <dbReference type="Proteomes" id="UP001236507"/>
    </source>
</evidence>
<organism evidence="4 5">
    <name type="scientific">Flectobacillus roseus</name>
    <dbReference type="NCBI Taxonomy" id="502259"/>
    <lineage>
        <taxon>Bacteria</taxon>
        <taxon>Pseudomonadati</taxon>
        <taxon>Bacteroidota</taxon>
        <taxon>Cytophagia</taxon>
        <taxon>Cytophagales</taxon>
        <taxon>Flectobacillaceae</taxon>
        <taxon>Flectobacillus</taxon>
    </lineage>
</organism>
<feature type="transmembrane region" description="Helical" evidence="1">
    <location>
        <begin position="109"/>
        <end position="128"/>
    </location>
</feature>
<dbReference type="InterPro" id="IPR032508">
    <property type="entry name" value="FecR_C"/>
</dbReference>
<evidence type="ECO:0000313" key="4">
    <source>
        <dbReference type="EMBL" id="MDI9860638.1"/>
    </source>
</evidence>
<keyword evidence="1" id="KW-0472">Membrane</keyword>
<dbReference type="PIRSF" id="PIRSF018266">
    <property type="entry name" value="FecR"/>
    <property type="match status" value="1"/>
</dbReference>
<dbReference type="PANTHER" id="PTHR30273">
    <property type="entry name" value="PERIPLASMIC SIGNAL SENSOR AND SIGMA FACTOR ACTIVATOR FECR-RELATED"/>
    <property type="match status" value="1"/>
</dbReference>
<evidence type="ECO:0000259" key="3">
    <source>
        <dbReference type="Pfam" id="PF16344"/>
    </source>
</evidence>
<feature type="domain" description="FecR protein" evidence="2">
    <location>
        <begin position="142"/>
        <end position="231"/>
    </location>
</feature>
<keyword evidence="1" id="KW-1133">Transmembrane helix</keyword>
<keyword evidence="1" id="KW-0812">Transmembrane</keyword>
<dbReference type="PANTHER" id="PTHR30273:SF2">
    <property type="entry name" value="PROTEIN FECR"/>
    <property type="match status" value="1"/>
</dbReference>
<dbReference type="Pfam" id="PF04773">
    <property type="entry name" value="FecR"/>
    <property type="match status" value="1"/>
</dbReference>
<protein>
    <submittedName>
        <fullName evidence="4">FecR domain-containing protein</fullName>
    </submittedName>
</protein>